<dbReference type="PROSITE" id="PS50005">
    <property type="entry name" value="TPR"/>
    <property type="match status" value="1"/>
</dbReference>
<dbReference type="AlphaFoldDB" id="A0A9W4XCH7"/>
<keyword evidence="1" id="KW-0802">TPR repeat</keyword>
<dbReference type="Gene3D" id="1.25.40.10">
    <property type="entry name" value="Tetratricopeptide repeat domain"/>
    <property type="match status" value="1"/>
</dbReference>
<dbReference type="InterPro" id="IPR011990">
    <property type="entry name" value="TPR-like_helical_dom_sf"/>
</dbReference>
<dbReference type="InterPro" id="IPR019734">
    <property type="entry name" value="TPR_rpt"/>
</dbReference>
<name>A0A9W4XCH7_9ASCO</name>
<proteinExistence type="predicted"/>
<dbReference type="OrthoDB" id="1658288at2759"/>
<evidence type="ECO:0000313" key="3">
    <source>
        <dbReference type="Proteomes" id="UP001152885"/>
    </source>
</evidence>
<dbReference type="Proteomes" id="UP001152885">
    <property type="component" value="Unassembled WGS sequence"/>
</dbReference>
<reference evidence="2" key="1">
    <citation type="submission" date="2022-12" db="EMBL/GenBank/DDBJ databases">
        <authorList>
            <person name="Brejova B."/>
        </authorList>
    </citation>
    <scope>NUCLEOTIDE SEQUENCE</scope>
</reference>
<evidence type="ECO:0008006" key="4">
    <source>
        <dbReference type="Google" id="ProtNLM"/>
    </source>
</evidence>
<evidence type="ECO:0000256" key="1">
    <source>
        <dbReference type="PROSITE-ProRule" id="PRU00339"/>
    </source>
</evidence>
<sequence>MKNIIRYTSTTTSRPSLLSILPSKRTLNRILFDQDARLSYNKMIPILTTIYNNLSTPDKIKLPIYTKSSDLMEFQTVLKNIRNLTSSYNKNLIDLENELIEQSAELGNSNAISILSFETVQKRLKDESSVSLEDFNYANSLIQQLLDSNHALTYRYAGNLAWEQNIVKKAIEYWKKFIELEPNSIESSHVYYQLGYYYLTYESNPFIAKEFFEKSIAVGELDNITIKSHFYLGQLIVDSNPKLAKYHWELSSSKGLIDSIYNLGFLEMNVFNNLNQAIEWFKLGVESNSDINCLIGQFDCYIKMNKFQQANKILKNLQNLSDKIKNTSLENVPDESKNAKIKNEEILELFFKTRGNDIKKLNGNDLMI</sequence>
<dbReference type="SUPFAM" id="SSF81901">
    <property type="entry name" value="HCP-like"/>
    <property type="match status" value="2"/>
</dbReference>
<protein>
    <recommendedName>
        <fullName evidence="4">Protein MSS2, mitochondrial</fullName>
    </recommendedName>
</protein>
<evidence type="ECO:0000313" key="2">
    <source>
        <dbReference type="EMBL" id="CAI5760610.1"/>
    </source>
</evidence>
<accession>A0A9W4XCH7</accession>
<dbReference type="EMBL" id="CANTUO010000007">
    <property type="protein sequence ID" value="CAI5760610.1"/>
    <property type="molecule type" value="Genomic_DNA"/>
</dbReference>
<comment type="caution">
    <text evidence="2">The sequence shown here is derived from an EMBL/GenBank/DDBJ whole genome shotgun (WGS) entry which is preliminary data.</text>
</comment>
<keyword evidence="3" id="KW-1185">Reference proteome</keyword>
<feature type="repeat" description="TPR" evidence="1">
    <location>
        <begin position="151"/>
        <end position="184"/>
    </location>
</feature>
<organism evidence="2 3">
    <name type="scientific">Candida verbasci</name>
    <dbReference type="NCBI Taxonomy" id="1227364"/>
    <lineage>
        <taxon>Eukaryota</taxon>
        <taxon>Fungi</taxon>
        <taxon>Dikarya</taxon>
        <taxon>Ascomycota</taxon>
        <taxon>Saccharomycotina</taxon>
        <taxon>Pichiomycetes</taxon>
        <taxon>Debaryomycetaceae</taxon>
        <taxon>Candida/Lodderomyces clade</taxon>
        <taxon>Candida</taxon>
    </lineage>
</organism>
<gene>
    <name evidence="2" type="ORF">CANVERA_P5119</name>
</gene>